<dbReference type="InterPro" id="IPR027417">
    <property type="entry name" value="P-loop_NTPase"/>
</dbReference>
<accession>A0A0B8ZQK8</accession>
<dbReference type="AlphaFoldDB" id="A0A0B8ZQK8"/>
<evidence type="ECO:0000256" key="3">
    <source>
        <dbReference type="SAM" id="MobiDB-lite"/>
    </source>
</evidence>
<evidence type="ECO:0000313" key="5">
    <source>
        <dbReference type="EMBL" id="KHS48748.1"/>
    </source>
</evidence>
<dbReference type="Pfam" id="PF00211">
    <property type="entry name" value="Guanylate_cyc"/>
    <property type="match status" value="1"/>
</dbReference>
<feature type="domain" description="Guanylate cyclase" evidence="4">
    <location>
        <begin position="46"/>
        <end position="174"/>
    </location>
</feature>
<keyword evidence="1" id="KW-0547">Nucleotide-binding</keyword>
<feature type="region of interest" description="Disordered" evidence="3">
    <location>
        <begin position="1"/>
        <end position="32"/>
    </location>
</feature>
<dbReference type="SMART" id="SM00044">
    <property type="entry name" value="CYCc"/>
    <property type="match status" value="1"/>
</dbReference>
<dbReference type="SUPFAM" id="SSF55073">
    <property type="entry name" value="Nucleotide cyclase"/>
    <property type="match status" value="1"/>
</dbReference>
<evidence type="ECO:0000259" key="4">
    <source>
        <dbReference type="PROSITE" id="PS50125"/>
    </source>
</evidence>
<dbReference type="Proteomes" id="UP000031338">
    <property type="component" value="Unassembled WGS sequence"/>
</dbReference>
<dbReference type="EMBL" id="JRVC01000003">
    <property type="protein sequence ID" value="KHS48748.1"/>
    <property type="molecule type" value="Genomic_DNA"/>
</dbReference>
<gene>
    <name evidence="5" type="ORF">NJ75_00830</name>
</gene>
<dbReference type="SUPFAM" id="SSF52540">
    <property type="entry name" value="P-loop containing nucleoside triphosphate hydrolases"/>
    <property type="match status" value="1"/>
</dbReference>
<dbReference type="RefSeq" id="WP_039331716.1">
    <property type="nucleotide sequence ID" value="NZ_JRVC01000003.1"/>
</dbReference>
<dbReference type="CDD" id="cd07302">
    <property type="entry name" value="CHD"/>
    <property type="match status" value="1"/>
</dbReference>
<dbReference type="Gene3D" id="1.25.40.10">
    <property type="entry name" value="Tetratricopeptide repeat domain"/>
    <property type="match status" value="1"/>
</dbReference>
<evidence type="ECO:0000256" key="1">
    <source>
        <dbReference type="ARBA" id="ARBA00022741"/>
    </source>
</evidence>
<protein>
    <submittedName>
        <fullName evidence="5">Adenylate and Guanylate cyclase catalytic domain protein</fullName>
    </submittedName>
</protein>
<organism evidence="5 6">
    <name type="scientific">Novosphingobium subterraneum</name>
    <dbReference type="NCBI Taxonomy" id="48936"/>
    <lineage>
        <taxon>Bacteria</taxon>
        <taxon>Pseudomonadati</taxon>
        <taxon>Pseudomonadota</taxon>
        <taxon>Alphaproteobacteria</taxon>
        <taxon>Sphingomonadales</taxon>
        <taxon>Sphingomonadaceae</taxon>
        <taxon>Novosphingobium</taxon>
    </lineage>
</organism>
<dbReference type="Pfam" id="PF13191">
    <property type="entry name" value="AAA_16"/>
    <property type="match status" value="1"/>
</dbReference>
<dbReference type="GO" id="GO:0035556">
    <property type="term" value="P:intracellular signal transduction"/>
    <property type="evidence" value="ECO:0007669"/>
    <property type="project" value="InterPro"/>
</dbReference>
<comment type="caution">
    <text evidence="5">The sequence shown here is derived from an EMBL/GenBank/DDBJ whole genome shotgun (WGS) entry which is preliminary data.</text>
</comment>
<dbReference type="InterPro" id="IPR001054">
    <property type="entry name" value="A/G_cyclase"/>
</dbReference>
<evidence type="ECO:0000313" key="6">
    <source>
        <dbReference type="Proteomes" id="UP000031338"/>
    </source>
</evidence>
<dbReference type="GO" id="GO:0005737">
    <property type="term" value="C:cytoplasm"/>
    <property type="evidence" value="ECO:0007669"/>
    <property type="project" value="TreeGrafter"/>
</dbReference>
<evidence type="ECO:0000256" key="2">
    <source>
        <dbReference type="ARBA" id="ARBA00022840"/>
    </source>
</evidence>
<dbReference type="STRING" id="48936.NJ75_00830"/>
<dbReference type="SUPFAM" id="SSF48452">
    <property type="entry name" value="TPR-like"/>
    <property type="match status" value="1"/>
</dbReference>
<keyword evidence="6" id="KW-1185">Reference proteome</keyword>
<dbReference type="InterPro" id="IPR029787">
    <property type="entry name" value="Nucleotide_cyclase"/>
</dbReference>
<dbReference type="GO" id="GO:0004016">
    <property type="term" value="F:adenylate cyclase activity"/>
    <property type="evidence" value="ECO:0007669"/>
    <property type="project" value="UniProtKB-ARBA"/>
</dbReference>
<keyword evidence="2" id="KW-0067">ATP-binding</keyword>
<dbReference type="PANTHER" id="PTHR16305">
    <property type="entry name" value="TESTICULAR SOLUBLE ADENYLYL CYCLASE"/>
    <property type="match status" value="1"/>
</dbReference>
<feature type="compositionally biased region" description="Basic and acidic residues" evidence="3">
    <location>
        <begin position="1"/>
        <end position="12"/>
    </location>
</feature>
<dbReference type="PANTHER" id="PTHR16305:SF28">
    <property type="entry name" value="GUANYLATE CYCLASE DOMAIN-CONTAINING PROTEIN"/>
    <property type="match status" value="1"/>
</dbReference>
<name>A0A0B8ZQK8_9SPHN</name>
<dbReference type="PROSITE" id="PS50125">
    <property type="entry name" value="GUANYLATE_CYCLASE_2"/>
    <property type="match status" value="1"/>
</dbReference>
<dbReference type="GO" id="GO:0009190">
    <property type="term" value="P:cyclic nucleotide biosynthetic process"/>
    <property type="evidence" value="ECO:0007669"/>
    <property type="project" value="InterPro"/>
</dbReference>
<dbReference type="GO" id="GO:0005524">
    <property type="term" value="F:ATP binding"/>
    <property type="evidence" value="ECO:0007669"/>
    <property type="project" value="UniProtKB-KW"/>
</dbReference>
<dbReference type="Gene3D" id="3.30.70.1230">
    <property type="entry name" value="Nucleotide cyclase"/>
    <property type="match status" value="1"/>
</dbReference>
<sequence length="1007" mass="108039">MGAKDDRVRAEGLDTATGQPVQPIAGEANGRAPSLSGDVEAVRFATVLFADIVGSTRLISVLDPEDARDVLDSTITLIRNAIHDFDGMVVRVQGDGVMAVFGVHPAVEDHPLRAALAARAIVERMRTGPSGILPAPRARVGLHSGPILLRRQDNDFGSILDVVGHATHVAGQIEKLSPPASVAISATTVSLIAESCQLQPLGTITSEIDQRGEAVFELTAIDLEGADRIPVKGNATSPLIGRDVQLDAVKALVSGEPGAALCIVGEAGMGKSRLLLEGARLSAGFGVTTLVVRGNALLAPVPFGCLSGPVRHLVELLQPLLADVASAAALTADQAECLQGLIDNGQTWLAHLAPGDRNRIATQTILRLFQLAVVHVPLLLLVDDGQYLDRETLSVLTGIREGRIMTMLLAARPEARTSLAQCCDQVIDLDPLGPRAARSLVAMINRFAPLDEATIERILDRAQGLPLALQEFAVSAQGEDGTEPAELSARIPARLDALLGARLAALDDDSTRLCQFCAALGPIFPVSRLQQGAALVCRNPSSAIARLVEARVVEFAVANQARFTHQLVQEAAYRTMPRRRRTAMHAKALELLATQASSSQEAEVASHAELATHAEKAGLPQRALGHLWDACQQALSLAAIDSVRQLYLRARDMAERLEPAAAASERARFSLLAFDTLQQLSQEQITREDMALLAEGTVDMGPGIRTVARINMALLDWIDGAPLQGEAWLARAEADLDAHDSLPRRTYADLVAAYLAFSQARPRAAIARIERLGNRLDDGQRGSTFGAVVVIPHVLARAFGAWYLTDLGDIAKARSWVAEALNLSRRYAHAYSQLLADLAHGYLHYREGRFERALGILRGAYADGLHHHFLGFEPASASWLALTLIELGQLREAEAVLSESVARGHFRHVRTSATYYLHEARARLALAQGKVVQAADLAAEALEHCRSCGEAMHELHALVLCREVEAQTGMAVWGAQDVPTADLVGRIDELGLACLQRRLVAIEDRIA</sequence>
<reference evidence="5 6" key="1">
    <citation type="submission" date="2014-10" db="EMBL/GenBank/DDBJ databases">
        <title>Draft genome sequence of Novosphingobium subterraneum DSM 12447.</title>
        <authorList>
            <person name="Gan H.M."/>
            <person name="Gan H.Y."/>
            <person name="Savka M.A."/>
        </authorList>
    </citation>
    <scope>NUCLEOTIDE SEQUENCE [LARGE SCALE GENOMIC DNA]</scope>
    <source>
        <strain evidence="5 6">DSM 12447</strain>
    </source>
</reference>
<proteinExistence type="predicted"/>
<dbReference type="InterPro" id="IPR041664">
    <property type="entry name" value="AAA_16"/>
</dbReference>
<dbReference type="InterPro" id="IPR011990">
    <property type="entry name" value="TPR-like_helical_dom_sf"/>
</dbReference>
<dbReference type="PATRIC" id="fig|48936.3.peg.839"/>